<evidence type="ECO:0000313" key="3">
    <source>
        <dbReference type="EMBL" id="OAQ29924.1"/>
    </source>
</evidence>
<evidence type="ECO:0000313" key="4">
    <source>
        <dbReference type="Proteomes" id="UP000078512"/>
    </source>
</evidence>
<dbReference type="STRING" id="1314771.A0A197K0A7"/>
<dbReference type="EMBL" id="KV442038">
    <property type="protein sequence ID" value="OAQ29924.1"/>
    <property type="molecule type" value="Genomic_DNA"/>
</dbReference>
<accession>A0A197K0A7</accession>
<reference evidence="3 4" key="1">
    <citation type="submission" date="2016-05" db="EMBL/GenBank/DDBJ databases">
        <title>Genome sequencing reveals origins of a unique bacterial endosymbiosis in the earliest lineages of terrestrial Fungi.</title>
        <authorList>
            <consortium name="DOE Joint Genome Institute"/>
            <person name="Uehling J."/>
            <person name="Gryganskyi A."/>
            <person name="Hameed K."/>
            <person name="Tschaplinski T."/>
            <person name="Misztal P."/>
            <person name="Wu S."/>
            <person name="Desiro A."/>
            <person name="Vande Pol N."/>
            <person name="Du Z.-Y."/>
            <person name="Zienkiewicz A."/>
            <person name="Zienkiewicz K."/>
            <person name="Morin E."/>
            <person name="Tisserant E."/>
            <person name="Splivallo R."/>
            <person name="Hainaut M."/>
            <person name="Henrissat B."/>
            <person name="Ohm R."/>
            <person name="Kuo A."/>
            <person name="Yan J."/>
            <person name="Lipzen A."/>
            <person name="Nolan M."/>
            <person name="Labutti K."/>
            <person name="Barry K."/>
            <person name="Goldstein A."/>
            <person name="Labbe J."/>
            <person name="Schadt C."/>
            <person name="Tuskan G."/>
            <person name="Grigoriev I."/>
            <person name="Martin F."/>
            <person name="Vilgalys R."/>
            <person name="Bonito G."/>
        </authorList>
    </citation>
    <scope>NUCLEOTIDE SEQUENCE [LARGE SCALE GENOMIC DNA]</scope>
    <source>
        <strain evidence="3 4">AG-77</strain>
    </source>
</reference>
<keyword evidence="1" id="KW-0732">Signal</keyword>
<feature type="domain" description="AB hydrolase-1" evidence="2">
    <location>
        <begin position="68"/>
        <end position="311"/>
    </location>
</feature>
<dbReference type="Proteomes" id="UP000078512">
    <property type="component" value="Unassembled WGS sequence"/>
</dbReference>
<feature type="signal peptide" evidence="1">
    <location>
        <begin position="1"/>
        <end position="22"/>
    </location>
</feature>
<dbReference type="PANTHER" id="PTHR43433:SF5">
    <property type="entry name" value="AB HYDROLASE-1 DOMAIN-CONTAINING PROTEIN"/>
    <property type="match status" value="1"/>
</dbReference>
<sequence length="325" mass="35485">MQIKLLLPPVLLSLTAATLCSAVAVDHDPLAVTRRLKPIVGNVTTSDGTVLSYRLFNHTQPAYANATPVIFVGGTGQVQTDWDTVIPHFTKKHPVLAFDNRGIGLSTVTNDTLVTRQNMGNDIHELTKHFGWTHINLVGISMGAIVSNTFMASNFTDVQVDHLVLIAGAYKDSSTSPLIQEIGRWLNSFSTTPPPSGEWKAFIHKLMLACLTPDFINTHPSEIRQFLRQVDQAKGRTYEKFMVQAGAMGVYDLSEALKGYEDRGVKTMVMHGKLDAGMPVEVGRAMSELIGGGVRYVEYPDGGHVLYESNPESVDAIAGFLDGEE</sequence>
<keyword evidence="3" id="KW-0378">Hydrolase</keyword>
<dbReference type="InterPro" id="IPR000073">
    <property type="entry name" value="AB_hydrolase_1"/>
</dbReference>
<dbReference type="AlphaFoldDB" id="A0A197K0A7"/>
<dbReference type="OrthoDB" id="8119704at2759"/>
<dbReference type="Pfam" id="PF00561">
    <property type="entry name" value="Abhydrolase_1"/>
    <property type="match status" value="1"/>
</dbReference>
<feature type="chain" id="PRO_5008276444" evidence="1">
    <location>
        <begin position="23"/>
        <end position="325"/>
    </location>
</feature>
<gene>
    <name evidence="3" type="ORF">K457DRAFT_125518</name>
</gene>
<dbReference type="InterPro" id="IPR050471">
    <property type="entry name" value="AB_hydrolase"/>
</dbReference>
<dbReference type="Gene3D" id="3.40.50.1820">
    <property type="entry name" value="alpha/beta hydrolase"/>
    <property type="match status" value="1"/>
</dbReference>
<evidence type="ECO:0000256" key="1">
    <source>
        <dbReference type="SAM" id="SignalP"/>
    </source>
</evidence>
<dbReference type="SUPFAM" id="SSF53474">
    <property type="entry name" value="alpha/beta-Hydrolases"/>
    <property type="match status" value="1"/>
</dbReference>
<proteinExistence type="predicted"/>
<name>A0A197K0A7_9FUNG</name>
<dbReference type="PANTHER" id="PTHR43433">
    <property type="entry name" value="HYDROLASE, ALPHA/BETA FOLD FAMILY PROTEIN"/>
    <property type="match status" value="1"/>
</dbReference>
<evidence type="ECO:0000259" key="2">
    <source>
        <dbReference type="Pfam" id="PF00561"/>
    </source>
</evidence>
<dbReference type="GO" id="GO:0016787">
    <property type="term" value="F:hydrolase activity"/>
    <property type="evidence" value="ECO:0007669"/>
    <property type="project" value="UniProtKB-KW"/>
</dbReference>
<organism evidence="3 4">
    <name type="scientific">Linnemannia elongata AG-77</name>
    <dbReference type="NCBI Taxonomy" id="1314771"/>
    <lineage>
        <taxon>Eukaryota</taxon>
        <taxon>Fungi</taxon>
        <taxon>Fungi incertae sedis</taxon>
        <taxon>Mucoromycota</taxon>
        <taxon>Mortierellomycotina</taxon>
        <taxon>Mortierellomycetes</taxon>
        <taxon>Mortierellales</taxon>
        <taxon>Mortierellaceae</taxon>
        <taxon>Linnemannia</taxon>
    </lineage>
</organism>
<protein>
    <submittedName>
        <fullName evidence="3">Alpha/beta-hydrolase</fullName>
    </submittedName>
</protein>
<keyword evidence="4" id="KW-1185">Reference proteome</keyword>
<dbReference type="InterPro" id="IPR029058">
    <property type="entry name" value="AB_hydrolase_fold"/>
</dbReference>